<dbReference type="PANTHER" id="PTHR33376:SF7">
    <property type="entry name" value="C4-DICARBOXYLATE-BINDING PROTEIN DCTB"/>
    <property type="match status" value="1"/>
</dbReference>
<keyword evidence="6" id="KW-1185">Reference proteome</keyword>
<accession>A0A2Z2NJU9</accession>
<evidence type="ECO:0000256" key="1">
    <source>
        <dbReference type="ARBA" id="ARBA00009023"/>
    </source>
</evidence>
<evidence type="ECO:0000313" key="6">
    <source>
        <dbReference type="Proteomes" id="UP000250079"/>
    </source>
</evidence>
<keyword evidence="2" id="KW-0813">Transport</keyword>
<proteinExistence type="inferred from homology"/>
<dbReference type="GO" id="GO:0015740">
    <property type="term" value="P:C4-dicarboxylate transport"/>
    <property type="evidence" value="ECO:0007669"/>
    <property type="project" value="TreeGrafter"/>
</dbReference>
<dbReference type="Proteomes" id="UP000250079">
    <property type="component" value="Chromosome"/>
</dbReference>
<dbReference type="PANTHER" id="PTHR33376">
    <property type="match status" value="1"/>
</dbReference>
<keyword evidence="3 4" id="KW-0732">Signal</keyword>
<feature type="signal peptide" evidence="4">
    <location>
        <begin position="1"/>
        <end position="27"/>
    </location>
</feature>
<evidence type="ECO:0000313" key="5">
    <source>
        <dbReference type="EMBL" id="ASJ70351.1"/>
    </source>
</evidence>
<dbReference type="Gene3D" id="3.40.190.170">
    <property type="entry name" value="Bacterial extracellular solute-binding protein, family 7"/>
    <property type="match status" value="1"/>
</dbReference>
<evidence type="ECO:0000256" key="2">
    <source>
        <dbReference type="ARBA" id="ARBA00022448"/>
    </source>
</evidence>
<protein>
    <submittedName>
        <fullName evidence="5">Solute-binding protein</fullName>
    </submittedName>
</protein>
<dbReference type="KEGG" id="gai:IMCC3135_01160"/>
<feature type="chain" id="PRO_5016420982" evidence="4">
    <location>
        <begin position="28"/>
        <end position="332"/>
    </location>
</feature>
<sequence length="332" mass="36344">MKKNPTLNRLLMSSLCVFGLTSGIASATELRLSHQWSTNDIRHKVAQMVADEVAAADVDLDIKIFPSKSLFPATEQYKPLSRGQLDMTVLPLSYAGGQQPAYNLTLMPGLIKNHDHAARMNDSEFMQRIESIMAEDDVMVLVHGYLAGGFAGKDKCISSPDDVAGMQLRAAGKAFEQMLAKAGGSIASMASSEIYTAMQTGVLDGANTSSSSFVSYRLYEQVKCYTPAGDVALWFMYQPLLMNKDAFDDLNEAQQEALRAASANAQAYYLEEAKKEDAESVRVFTEAGVEIKQMSAEEFDAWRAMATESSYKSFVEDTPDGQELLDLALSVQ</sequence>
<dbReference type="InterPro" id="IPR038404">
    <property type="entry name" value="TRAP_DctP_sf"/>
</dbReference>
<dbReference type="EMBL" id="CP018632">
    <property type="protein sequence ID" value="ASJ70351.1"/>
    <property type="molecule type" value="Genomic_DNA"/>
</dbReference>
<dbReference type="GO" id="GO:0055085">
    <property type="term" value="P:transmembrane transport"/>
    <property type="evidence" value="ECO:0007669"/>
    <property type="project" value="InterPro"/>
</dbReference>
<gene>
    <name evidence="5" type="ORF">IMCC3135_01160</name>
</gene>
<evidence type="ECO:0000256" key="3">
    <source>
        <dbReference type="ARBA" id="ARBA00022729"/>
    </source>
</evidence>
<reference evidence="5 6" key="1">
    <citation type="submission" date="2016-12" db="EMBL/GenBank/DDBJ databases">
        <authorList>
            <person name="Song W.-J."/>
            <person name="Kurnit D.M."/>
        </authorList>
    </citation>
    <scope>NUCLEOTIDE SEQUENCE [LARGE SCALE GENOMIC DNA]</scope>
    <source>
        <strain evidence="5 6">IMCC3135</strain>
    </source>
</reference>
<name>A0A2Z2NJU9_9GAMM</name>
<comment type="similarity">
    <text evidence="1">Belongs to the bacterial solute-binding protein 7 family.</text>
</comment>
<evidence type="ECO:0000256" key="4">
    <source>
        <dbReference type="SAM" id="SignalP"/>
    </source>
</evidence>
<dbReference type="NCBIfam" id="NF037995">
    <property type="entry name" value="TRAP_S1"/>
    <property type="match status" value="1"/>
</dbReference>
<dbReference type="Pfam" id="PF03480">
    <property type="entry name" value="DctP"/>
    <property type="match status" value="1"/>
</dbReference>
<dbReference type="RefSeq" id="WP_205737857.1">
    <property type="nucleotide sequence ID" value="NZ_CP018632.1"/>
</dbReference>
<organism evidence="5 6">
    <name type="scientific">Granulosicoccus antarcticus IMCC3135</name>
    <dbReference type="NCBI Taxonomy" id="1192854"/>
    <lineage>
        <taxon>Bacteria</taxon>
        <taxon>Pseudomonadati</taxon>
        <taxon>Pseudomonadota</taxon>
        <taxon>Gammaproteobacteria</taxon>
        <taxon>Chromatiales</taxon>
        <taxon>Granulosicoccaceae</taxon>
        <taxon>Granulosicoccus</taxon>
    </lineage>
</organism>
<dbReference type="AlphaFoldDB" id="A0A2Z2NJU9"/>
<dbReference type="InterPro" id="IPR018389">
    <property type="entry name" value="DctP_fam"/>
</dbReference>